<organism evidence="9 10">
    <name type="scientific">Dichotomopilus funicola</name>
    <dbReference type="NCBI Taxonomy" id="1934379"/>
    <lineage>
        <taxon>Eukaryota</taxon>
        <taxon>Fungi</taxon>
        <taxon>Dikarya</taxon>
        <taxon>Ascomycota</taxon>
        <taxon>Pezizomycotina</taxon>
        <taxon>Sordariomycetes</taxon>
        <taxon>Sordariomycetidae</taxon>
        <taxon>Sordariales</taxon>
        <taxon>Chaetomiaceae</taxon>
        <taxon>Dichotomopilus</taxon>
    </lineage>
</organism>
<dbReference type="GO" id="GO:0003948">
    <property type="term" value="F:N4-(beta-N-acetylglucosaminyl)-L-asparaginase activity"/>
    <property type="evidence" value="ECO:0007669"/>
    <property type="project" value="TreeGrafter"/>
</dbReference>
<feature type="chain" id="PRO_5043039063" evidence="8">
    <location>
        <begin position="19"/>
        <end position="367"/>
    </location>
</feature>
<comment type="similarity">
    <text evidence="1">Belongs to the Ntn-hydrolase family.</text>
</comment>
<dbReference type="GO" id="GO:0008233">
    <property type="term" value="F:peptidase activity"/>
    <property type="evidence" value="ECO:0007669"/>
    <property type="project" value="UniProtKB-KW"/>
</dbReference>
<keyword evidence="3" id="KW-0378">Hydrolase</keyword>
<dbReference type="Proteomes" id="UP001302676">
    <property type="component" value="Unassembled WGS sequence"/>
</dbReference>
<feature type="site" description="Cleavage; by autolysis" evidence="7">
    <location>
        <begin position="215"/>
        <end position="216"/>
    </location>
</feature>
<evidence type="ECO:0000256" key="2">
    <source>
        <dbReference type="ARBA" id="ARBA00022670"/>
    </source>
</evidence>
<dbReference type="GeneID" id="87817438"/>
<dbReference type="GO" id="GO:0005737">
    <property type="term" value="C:cytoplasm"/>
    <property type="evidence" value="ECO:0007669"/>
    <property type="project" value="TreeGrafter"/>
</dbReference>
<feature type="binding site" evidence="6">
    <location>
        <begin position="267"/>
        <end position="270"/>
    </location>
    <ligand>
        <name>substrate</name>
    </ligand>
</feature>
<dbReference type="Pfam" id="PF01112">
    <property type="entry name" value="Asparaginase_2"/>
    <property type="match status" value="1"/>
</dbReference>
<dbReference type="InterPro" id="IPR029055">
    <property type="entry name" value="Ntn_hydrolases_N"/>
</dbReference>
<sequence length="367" mass="38528">MARSSLMLFFTLLTPITASPNPNLPFVINTWSGPFAAATDAAYHVLTHPFRSPFSSSPSPTLALDAVEAGCATCERNQCDTTVGFGGSPDEQCETTLDALIIDGTTMKSGAVAGLRRIRDAVAVARAVLDYTRHSLLVGDQATQFAVEMGFGPEEDLSTAESRARCEEWKAGGCKGNYRVGVLPDPERFCGPYTPGLGDDGLGWVVQAEGQASHDTISMVAIDSNSVMAAGTSTNGAAFKIPGRVGDGPIVGSGSYVDGDVGGCGATGDGDIMLRFLPCYQAVENLRLGMAPTEAAEDVVRRMVRKYPNISSGIVVVNKRGEHGGAGSGWTFTYSYRGGEMDASEVVTVPPITAVDVRMPKQGPTEL</sequence>
<dbReference type="AlphaFoldDB" id="A0AAN6V279"/>
<dbReference type="EMBL" id="MU853586">
    <property type="protein sequence ID" value="KAK4143492.1"/>
    <property type="molecule type" value="Genomic_DNA"/>
</dbReference>
<name>A0AAN6V279_9PEZI</name>
<dbReference type="PANTHER" id="PTHR10188:SF6">
    <property type="entry name" value="N(4)-(BETA-N-ACETYLGLUCOSAMINYL)-L-ASPARAGINASE"/>
    <property type="match status" value="1"/>
</dbReference>
<reference evidence="9" key="2">
    <citation type="submission" date="2023-05" db="EMBL/GenBank/DDBJ databases">
        <authorList>
            <consortium name="Lawrence Berkeley National Laboratory"/>
            <person name="Steindorff A."/>
            <person name="Hensen N."/>
            <person name="Bonometti L."/>
            <person name="Westerberg I."/>
            <person name="Brannstrom I.O."/>
            <person name="Guillou S."/>
            <person name="Cros-Aarteil S."/>
            <person name="Calhoun S."/>
            <person name="Haridas S."/>
            <person name="Kuo A."/>
            <person name="Mondo S."/>
            <person name="Pangilinan J."/>
            <person name="Riley R."/>
            <person name="Labutti K."/>
            <person name="Andreopoulos B."/>
            <person name="Lipzen A."/>
            <person name="Chen C."/>
            <person name="Yanf M."/>
            <person name="Daum C."/>
            <person name="Ng V."/>
            <person name="Clum A."/>
            <person name="Ohm R."/>
            <person name="Martin F."/>
            <person name="Silar P."/>
            <person name="Natvig D."/>
            <person name="Lalanne C."/>
            <person name="Gautier V."/>
            <person name="Ament-Velasquez S.L."/>
            <person name="Kruys A."/>
            <person name="Hutchinson M.I."/>
            <person name="Powell A.J."/>
            <person name="Barry K."/>
            <person name="Miller A.N."/>
            <person name="Grigoriev I.V."/>
            <person name="Debuchy R."/>
            <person name="Gladieux P."/>
            <person name="Thoren M.H."/>
            <person name="Johannesson H."/>
        </authorList>
    </citation>
    <scope>NUCLEOTIDE SEQUENCE</scope>
    <source>
        <strain evidence="9">CBS 141.50</strain>
    </source>
</reference>
<evidence type="ECO:0000256" key="5">
    <source>
        <dbReference type="PIRSR" id="PIRSR600246-1"/>
    </source>
</evidence>
<feature type="active site" description="Nucleophile" evidence="5">
    <location>
        <position position="216"/>
    </location>
</feature>
<reference evidence="9" key="1">
    <citation type="journal article" date="2023" name="Mol. Phylogenet. Evol.">
        <title>Genome-scale phylogeny and comparative genomics of the fungal order Sordariales.</title>
        <authorList>
            <person name="Hensen N."/>
            <person name="Bonometti L."/>
            <person name="Westerberg I."/>
            <person name="Brannstrom I.O."/>
            <person name="Guillou S."/>
            <person name="Cros-Aarteil S."/>
            <person name="Calhoun S."/>
            <person name="Haridas S."/>
            <person name="Kuo A."/>
            <person name="Mondo S."/>
            <person name="Pangilinan J."/>
            <person name="Riley R."/>
            <person name="LaButti K."/>
            <person name="Andreopoulos B."/>
            <person name="Lipzen A."/>
            <person name="Chen C."/>
            <person name="Yan M."/>
            <person name="Daum C."/>
            <person name="Ng V."/>
            <person name="Clum A."/>
            <person name="Steindorff A."/>
            <person name="Ohm R.A."/>
            <person name="Martin F."/>
            <person name="Silar P."/>
            <person name="Natvig D.O."/>
            <person name="Lalanne C."/>
            <person name="Gautier V."/>
            <person name="Ament-Velasquez S.L."/>
            <person name="Kruys A."/>
            <person name="Hutchinson M.I."/>
            <person name="Powell A.J."/>
            <person name="Barry K."/>
            <person name="Miller A.N."/>
            <person name="Grigoriev I.V."/>
            <person name="Debuchy R."/>
            <person name="Gladieux P."/>
            <person name="Hiltunen Thoren M."/>
            <person name="Johannesson H."/>
        </authorList>
    </citation>
    <scope>NUCLEOTIDE SEQUENCE</scope>
    <source>
        <strain evidence="9">CBS 141.50</strain>
    </source>
</reference>
<dbReference type="CDD" id="cd04513">
    <property type="entry name" value="Glycosylasparaginase"/>
    <property type="match status" value="1"/>
</dbReference>
<evidence type="ECO:0000256" key="7">
    <source>
        <dbReference type="PIRSR" id="PIRSR600246-3"/>
    </source>
</evidence>
<proteinExistence type="inferred from homology"/>
<keyword evidence="8" id="KW-0732">Signal</keyword>
<evidence type="ECO:0000256" key="8">
    <source>
        <dbReference type="SAM" id="SignalP"/>
    </source>
</evidence>
<accession>A0AAN6V279</accession>
<feature type="binding site" evidence="6">
    <location>
        <begin position="244"/>
        <end position="247"/>
    </location>
    <ligand>
        <name>substrate</name>
    </ligand>
</feature>
<dbReference type="GO" id="GO:0006508">
    <property type="term" value="P:proteolysis"/>
    <property type="evidence" value="ECO:0007669"/>
    <property type="project" value="UniProtKB-KW"/>
</dbReference>
<evidence type="ECO:0000256" key="3">
    <source>
        <dbReference type="ARBA" id="ARBA00022801"/>
    </source>
</evidence>
<gene>
    <name evidence="9" type="ORF">C8A04DRAFT_28922</name>
</gene>
<feature type="signal peptide" evidence="8">
    <location>
        <begin position="1"/>
        <end position="18"/>
    </location>
</feature>
<keyword evidence="10" id="KW-1185">Reference proteome</keyword>
<dbReference type="FunFam" id="3.60.20.30:FF:000003">
    <property type="entry name" value="N(4)-(Beta-N-acetylglucosaminyl)-L-asparaginase isoform X1"/>
    <property type="match status" value="1"/>
</dbReference>
<protein>
    <submittedName>
        <fullName evidence="9">Nucleophile aminohydrolase</fullName>
    </submittedName>
</protein>
<evidence type="ECO:0000313" key="10">
    <source>
        <dbReference type="Proteomes" id="UP001302676"/>
    </source>
</evidence>
<evidence type="ECO:0000256" key="6">
    <source>
        <dbReference type="PIRSR" id="PIRSR600246-2"/>
    </source>
</evidence>
<evidence type="ECO:0000256" key="1">
    <source>
        <dbReference type="ARBA" id="ARBA00010872"/>
    </source>
</evidence>
<dbReference type="SUPFAM" id="SSF56235">
    <property type="entry name" value="N-terminal nucleophile aminohydrolases (Ntn hydrolases)"/>
    <property type="match status" value="1"/>
</dbReference>
<dbReference type="Gene3D" id="3.60.20.30">
    <property type="entry name" value="(Glycosyl)asparaginase"/>
    <property type="match status" value="1"/>
</dbReference>
<evidence type="ECO:0000256" key="4">
    <source>
        <dbReference type="ARBA" id="ARBA00022813"/>
    </source>
</evidence>
<dbReference type="RefSeq" id="XP_062636863.1">
    <property type="nucleotide sequence ID" value="XM_062780825.1"/>
</dbReference>
<dbReference type="PANTHER" id="PTHR10188">
    <property type="entry name" value="L-ASPARAGINASE"/>
    <property type="match status" value="1"/>
</dbReference>
<evidence type="ECO:0000313" key="9">
    <source>
        <dbReference type="EMBL" id="KAK4143492.1"/>
    </source>
</evidence>
<comment type="caution">
    <text evidence="9">The sequence shown here is derived from an EMBL/GenBank/DDBJ whole genome shotgun (WGS) entry which is preliminary data.</text>
</comment>
<keyword evidence="4" id="KW-0068">Autocatalytic cleavage</keyword>
<dbReference type="InterPro" id="IPR000246">
    <property type="entry name" value="Peptidase_T2"/>
</dbReference>
<keyword evidence="2" id="KW-0645">Protease</keyword>